<dbReference type="KEGG" id="gaw:V144x_48630"/>
<dbReference type="InterPro" id="IPR001296">
    <property type="entry name" value="Glyco_trans_1"/>
</dbReference>
<name>A0A517W269_9PLAN</name>
<organism evidence="3 4">
    <name type="scientific">Gimesia aquarii</name>
    <dbReference type="NCBI Taxonomy" id="2527964"/>
    <lineage>
        <taxon>Bacteria</taxon>
        <taxon>Pseudomonadati</taxon>
        <taxon>Planctomycetota</taxon>
        <taxon>Planctomycetia</taxon>
        <taxon>Planctomycetales</taxon>
        <taxon>Planctomycetaceae</taxon>
        <taxon>Gimesia</taxon>
    </lineage>
</organism>
<reference evidence="3 4" key="1">
    <citation type="submission" date="2019-03" db="EMBL/GenBank/DDBJ databases">
        <title>Deep-cultivation of Planctomycetes and their phenomic and genomic characterization uncovers novel biology.</title>
        <authorList>
            <person name="Wiegand S."/>
            <person name="Jogler M."/>
            <person name="Boedeker C."/>
            <person name="Pinto D."/>
            <person name="Vollmers J."/>
            <person name="Rivas-Marin E."/>
            <person name="Kohn T."/>
            <person name="Peeters S.H."/>
            <person name="Heuer A."/>
            <person name="Rast P."/>
            <person name="Oberbeckmann S."/>
            <person name="Bunk B."/>
            <person name="Jeske O."/>
            <person name="Meyerdierks A."/>
            <person name="Storesund J.E."/>
            <person name="Kallscheuer N."/>
            <person name="Luecker S."/>
            <person name="Lage O.M."/>
            <person name="Pohl T."/>
            <person name="Merkel B.J."/>
            <person name="Hornburger P."/>
            <person name="Mueller R.-W."/>
            <person name="Bruemmer F."/>
            <person name="Labrenz M."/>
            <person name="Spormann A.M."/>
            <person name="Op den Camp H."/>
            <person name="Overmann J."/>
            <person name="Amann R."/>
            <person name="Jetten M.S.M."/>
            <person name="Mascher T."/>
            <person name="Medema M.H."/>
            <person name="Devos D.P."/>
            <person name="Kaster A.-K."/>
            <person name="Ovreas L."/>
            <person name="Rohde M."/>
            <person name="Galperin M.Y."/>
            <person name="Jogler C."/>
        </authorList>
    </citation>
    <scope>NUCLEOTIDE SEQUENCE [LARGE SCALE GENOMIC DNA]</scope>
    <source>
        <strain evidence="3 4">V144</strain>
    </source>
</reference>
<dbReference type="Pfam" id="PF00534">
    <property type="entry name" value="Glycos_transf_1"/>
    <property type="match status" value="1"/>
</dbReference>
<dbReference type="Pfam" id="PF13579">
    <property type="entry name" value="Glyco_trans_4_4"/>
    <property type="match status" value="1"/>
</dbReference>
<sequence length="351" mass="39811">MMANHWAHIGDSVTLITLDSAKTDTFTFSESVQRYALGVMQDSDHLIQAVFNNRLRVRRLREMITESRPDVVISLTDRMNVLTLLAARKANWPVLISERSDPRHHPIGRLWSFLRKRTYPRAIKLIVQTQGVAEYFKPWMRPSQIEVIPNAVPIPRSAQVPIVTERSLNSRPESNVIFGMGRLSYEKGFDLLIDAFALLAAEFPEWKLCILGEGPLRESLQATIDERGLQNQVELKGWVGDPELILDQGKLFVLPSRYEGFPNALLQAMSRGLACISFDCESGPTEIIRSGIDGLLIPPGNVSEMANTLKHLMSDKTLRKKFAVNALEVTRRFSVTQYFQHWDQLINQSIS</sequence>
<proteinExistence type="predicted"/>
<evidence type="ECO:0000313" key="4">
    <source>
        <dbReference type="Proteomes" id="UP000318704"/>
    </source>
</evidence>
<dbReference type="SUPFAM" id="SSF53756">
    <property type="entry name" value="UDP-Glycosyltransferase/glycogen phosphorylase"/>
    <property type="match status" value="1"/>
</dbReference>
<dbReference type="AlphaFoldDB" id="A0A517W269"/>
<dbReference type="EC" id="2.4.1.292" evidence="3"/>
<dbReference type="Gene3D" id="3.40.50.2000">
    <property type="entry name" value="Glycogen Phosphorylase B"/>
    <property type="match status" value="2"/>
</dbReference>
<keyword evidence="3" id="KW-0808">Transferase</keyword>
<accession>A0A517W269</accession>
<dbReference type="InterPro" id="IPR028098">
    <property type="entry name" value="Glyco_trans_4-like_N"/>
</dbReference>
<evidence type="ECO:0000313" key="3">
    <source>
        <dbReference type="EMBL" id="QDT99352.1"/>
    </source>
</evidence>
<feature type="domain" description="Glycosyltransferase subfamily 4-like N-terminal" evidence="2">
    <location>
        <begin position="2"/>
        <end position="150"/>
    </location>
</feature>
<dbReference type="Proteomes" id="UP000318704">
    <property type="component" value="Chromosome"/>
</dbReference>
<dbReference type="EMBL" id="CP037920">
    <property type="protein sequence ID" value="QDT99352.1"/>
    <property type="molecule type" value="Genomic_DNA"/>
</dbReference>
<keyword evidence="3" id="KW-0328">Glycosyltransferase</keyword>
<dbReference type="GO" id="GO:0016757">
    <property type="term" value="F:glycosyltransferase activity"/>
    <property type="evidence" value="ECO:0007669"/>
    <property type="project" value="UniProtKB-KW"/>
</dbReference>
<evidence type="ECO:0000259" key="2">
    <source>
        <dbReference type="Pfam" id="PF13579"/>
    </source>
</evidence>
<dbReference type="CDD" id="cd03820">
    <property type="entry name" value="GT4_AmsD-like"/>
    <property type="match status" value="1"/>
</dbReference>
<dbReference type="PANTHER" id="PTHR12526">
    <property type="entry name" value="GLYCOSYLTRANSFERASE"/>
    <property type="match status" value="1"/>
</dbReference>
<dbReference type="PANTHER" id="PTHR12526:SF630">
    <property type="entry name" value="GLYCOSYLTRANSFERASE"/>
    <property type="match status" value="1"/>
</dbReference>
<protein>
    <submittedName>
        <fullName evidence="3">Alpha-1,4-N-acetyl-D-galactosaminyltransferase</fullName>
        <ecNumber evidence="3">2.4.1.292</ecNumber>
    </submittedName>
</protein>
<feature type="domain" description="Glycosyl transferase family 1" evidence="1">
    <location>
        <begin position="166"/>
        <end position="326"/>
    </location>
</feature>
<gene>
    <name evidence="3" type="primary">pglH_2</name>
    <name evidence="3" type="ORF">V144x_48630</name>
</gene>
<evidence type="ECO:0000259" key="1">
    <source>
        <dbReference type="Pfam" id="PF00534"/>
    </source>
</evidence>